<feature type="region of interest" description="Disordered" evidence="1">
    <location>
        <begin position="575"/>
        <end position="594"/>
    </location>
</feature>
<feature type="compositionally biased region" description="Acidic residues" evidence="1">
    <location>
        <begin position="351"/>
        <end position="371"/>
    </location>
</feature>
<feature type="compositionally biased region" description="Low complexity" evidence="1">
    <location>
        <begin position="8"/>
        <end position="22"/>
    </location>
</feature>
<dbReference type="AlphaFoldDB" id="A0AAD1Y6C0"/>
<feature type="region of interest" description="Disordered" evidence="1">
    <location>
        <begin position="351"/>
        <end position="386"/>
    </location>
</feature>
<dbReference type="EMBL" id="CAMPGE010027049">
    <property type="protein sequence ID" value="CAI2384706.1"/>
    <property type="molecule type" value="Genomic_DNA"/>
</dbReference>
<reference evidence="2" key="1">
    <citation type="submission" date="2023-07" db="EMBL/GenBank/DDBJ databases">
        <authorList>
            <consortium name="AG Swart"/>
            <person name="Singh M."/>
            <person name="Singh A."/>
            <person name="Seah K."/>
            <person name="Emmerich C."/>
        </authorList>
    </citation>
    <scope>NUCLEOTIDE SEQUENCE</scope>
    <source>
        <strain evidence="2">DP1</strain>
    </source>
</reference>
<feature type="region of interest" description="Disordered" evidence="1">
    <location>
        <begin position="1"/>
        <end position="26"/>
    </location>
</feature>
<sequence>MDGLPNFSNDDISSESDIQQQSLQNTNRVYKKVQKDKEKLLREMMYNSQQNLEKCMKLEEENKNFQERNRDLKESLYSLAEKVDRRDEDLAEVVDKLTELEGELELTKIENLRLRNQLDKKEQIEMERLHHSSFMGREDSEEEDPDGQNGMNLRSQISNHSIRLNKQDISAIGINENIDNANEKIMEKIAEIKGMITHFSENLSDNFQGVTTMVEEQDKEIVSNHSKLTKIDNQIKTLCNELAHYNMTKEEHEMLIKELVNETQENHKALLVMKGMINSSPVMRISTMRGADLGYNNTLSQSELRYQNDNGISKGLSVLEISDFNGMENDEGLGDGILEEIDNVVSEEDLITESCEQEQEEEEEEQEEESESENKDSDLRQTIEERDFVEETKGDRHKEMENKFKNILKPLKGQITSQKSLTQRARLMSNDSQKNEAKDNETIRKSVNLDKSKIFKFIQGSVTRSTIVMEKINQERNKRMQVKPVEKPIYMVKETMSSEFTTGNDKDSQLPEDTIQKLRKEYFKLSVLIKAMQRRIKREDYSIEELWRKAMLDLEVDQYSSYITKHLDKIKEIQRKKKVEDNKSENSEDSIKPMDAEEYSNLAEMIAIKAEIYQNILRHQTQEIKDDVEKKMEKSDINKLGKSCILSSEEEYPAMKHVKWAYTLFFERKIDIYRFLI</sequence>
<name>A0AAD1Y6C0_EUPCR</name>
<organism evidence="2 3">
    <name type="scientific">Euplotes crassus</name>
    <dbReference type="NCBI Taxonomy" id="5936"/>
    <lineage>
        <taxon>Eukaryota</taxon>
        <taxon>Sar</taxon>
        <taxon>Alveolata</taxon>
        <taxon>Ciliophora</taxon>
        <taxon>Intramacronucleata</taxon>
        <taxon>Spirotrichea</taxon>
        <taxon>Hypotrichia</taxon>
        <taxon>Euplotida</taxon>
        <taxon>Euplotidae</taxon>
        <taxon>Moneuplotes</taxon>
    </lineage>
</organism>
<dbReference type="Proteomes" id="UP001295684">
    <property type="component" value="Unassembled WGS sequence"/>
</dbReference>
<proteinExistence type="predicted"/>
<evidence type="ECO:0000313" key="3">
    <source>
        <dbReference type="Proteomes" id="UP001295684"/>
    </source>
</evidence>
<feature type="compositionally biased region" description="Basic and acidic residues" evidence="1">
    <location>
        <begin position="372"/>
        <end position="386"/>
    </location>
</feature>
<evidence type="ECO:0000313" key="2">
    <source>
        <dbReference type="EMBL" id="CAI2384706.1"/>
    </source>
</evidence>
<accession>A0AAD1Y6C0</accession>
<comment type="caution">
    <text evidence="2">The sequence shown here is derived from an EMBL/GenBank/DDBJ whole genome shotgun (WGS) entry which is preliminary data.</text>
</comment>
<evidence type="ECO:0000256" key="1">
    <source>
        <dbReference type="SAM" id="MobiDB-lite"/>
    </source>
</evidence>
<feature type="region of interest" description="Disordered" evidence="1">
    <location>
        <begin position="131"/>
        <end position="153"/>
    </location>
</feature>
<protein>
    <submittedName>
        <fullName evidence="2">Uncharacterized protein</fullName>
    </submittedName>
</protein>
<gene>
    <name evidence="2" type="ORF">ECRASSUSDP1_LOCUS26240</name>
</gene>
<keyword evidence="3" id="KW-1185">Reference proteome</keyword>